<protein>
    <submittedName>
        <fullName evidence="1">Unannotated protein</fullName>
    </submittedName>
</protein>
<dbReference type="EMBL" id="CAEZYU010000053">
    <property type="protein sequence ID" value="CAB4743997.1"/>
    <property type="molecule type" value="Genomic_DNA"/>
</dbReference>
<dbReference type="InterPro" id="IPR053977">
    <property type="entry name" value="Rv2466c-like"/>
</dbReference>
<reference evidence="1" key="1">
    <citation type="submission" date="2020-05" db="EMBL/GenBank/DDBJ databases">
        <authorList>
            <person name="Chiriac C."/>
            <person name="Salcher M."/>
            <person name="Ghai R."/>
            <person name="Kavagutti S V."/>
        </authorList>
    </citation>
    <scope>NUCLEOTIDE SEQUENCE</scope>
</reference>
<organism evidence="1">
    <name type="scientific">freshwater metagenome</name>
    <dbReference type="NCBI Taxonomy" id="449393"/>
    <lineage>
        <taxon>unclassified sequences</taxon>
        <taxon>metagenomes</taxon>
        <taxon>ecological metagenomes</taxon>
    </lineage>
</organism>
<dbReference type="SUPFAM" id="SSF52833">
    <property type="entry name" value="Thioredoxin-like"/>
    <property type="match status" value="1"/>
</dbReference>
<dbReference type="EMBL" id="CAEZSF010000001">
    <property type="protein sequence ID" value="CAB4529435.1"/>
    <property type="molecule type" value="Genomic_DNA"/>
</dbReference>
<dbReference type="Gene3D" id="3.40.30.10">
    <property type="entry name" value="Glutaredoxin"/>
    <property type="match status" value="1"/>
</dbReference>
<dbReference type="InterPro" id="IPR036249">
    <property type="entry name" value="Thioredoxin-like_sf"/>
</dbReference>
<proteinExistence type="predicted"/>
<name>A0A6J6ASJ0_9ZZZZ</name>
<dbReference type="AlphaFoldDB" id="A0A6J6ASJ0"/>
<dbReference type="Pfam" id="PF22234">
    <property type="entry name" value="Rv2466c-like"/>
    <property type="match status" value="1"/>
</dbReference>
<evidence type="ECO:0000313" key="3">
    <source>
        <dbReference type="EMBL" id="CAB4914767.1"/>
    </source>
</evidence>
<dbReference type="EMBL" id="CAFBMG010000172">
    <property type="protein sequence ID" value="CAB4914767.1"/>
    <property type="molecule type" value="Genomic_DNA"/>
</dbReference>
<evidence type="ECO:0000313" key="2">
    <source>
        <dbReference type="EMBL" id="CAB4743997.1"/>
    </source>
</evidence>
<sequence length="228" mass="24747">MADIEFFFDPLCPWAWITSRFVVEVAEQRDLSVEWRFISLAMINEVRLNATPEEAAELGIEPAPPGFAAVAAAGASLLRIAAAIRQESGNEAVGEFYTTCGNLLHKGGRSAAFWSSDGPGDPSEVVNEIIAEANLSPEIAAAADQDEFDVVVRAETDLALERTGKDVGTPIITFDTTRPNEATLFGPVINRIPRGEEALQLWDAMWIVARTPGLAEFKRSLRGAPNFD</sequence>
<gene>
    <name evidence="1" type="ORF">UFOPK1358_00026</name>
    <name evidence="2" type="ORF">UFOPK2766_01240</name>
    <name evidence="3" type="ORF">UFOPK3519_01630</name>
</gene>
<evidence type="ECO:0000313" key="1">
    <source>
        <dbReference type="EMBL" id="CAB4529435.1"/>
    </source>
</evidence>
<accession>A0A6J6ASJ0</accession>